<dbReference type="GO" id="GO:0032259">
    <property type="term" value="P:methylation"/>
    <property type="evidence" value="ECO:0007669"/>
    <property type="project" value="UniProtKB-KW"/>
</dbReference>
<feature type="compositionally biased region" description="Basic and acidic residues" evidence="1">
    <location>
        <begin position="1"/>
        <end position="17"/>
    </location>
</feature>
<gene>
    <name evidence="2" type="ORF">GCM10023322_40240</name>
</gene>
<protein>
    <submittedName>
        <fullName evidence="2">SAM-dependent methyltransferase</fullName>
    </submittedName>
</protein>
<keyword evidence="2" id="KW-0489">Methyltransferase</keyword>
<comment type="caution">
    <text evidence="2">The sequence shown here is derived from an EMBL/GenBank/DDBJ whole genome shotgun (WGS) entry which is preliminary data.</text>
</comment>
<dbReference type="SUPFAM" id="SSF53335">
    <property type="entry name" value="S-adenosyl-L-methionine-dependent methyltransferases"/>
    <property type="match status" value="1"/>
</dbReference>
<dbReference type="Gene3D" id="3.40.50.150">
    <property type="entry name" value="Vaccinia Virus protein VP39"/>
    <property type="match status" value="1"/>
</dbReference>
<sequence length="296" mass="32232">MDDQRVDDQRSGARDPRSVAARIDTSAAHPRGLHPRIDTSVAHPARRYDYLLGGKDNFAADRESADRLIEAFPTMRTWAMENRAFLRRAVTHLAGEAGIRQFLDIGTGIPTSPNTHEIAQGIAPDARVVYVDNDPIVLAHARALLSSTPEGATAYLDADLHKPHEILAHPELRGTLDLSQPVALMLVAVLHFIPDSDDPHGLIAPLIQALAPGSYLVLSHVTYDFVPRETADRLNQIVGSEPFRARSTAEFATFFDGLDPVDPGVVPVQEWRAEHEPQPRPTSAEVGGLAGIARIG</sequence>
<keyword evidence="2" id="KW-0808">Transferase</keyword>
<dbReference type="InterPro" id="IPR029063">
    <property type="entry name" value="SAM-dependent_MTases_sf"/>
</dbReference>
<evidence type="ECO:0000313" key="2">
    <source>
        <dbReference type="EMBL" id="GAA5188781.1"/>
    </source>
</evidence>
<evidence type="ECO:0000256" key="1">
    <source>
        <dbReference type="SAM" id="MobiDB-lite"/>
    </source>
</evidence>
<dbReference type="CDD" id="cd02440">
    <property type="entry name" value="AdoMet_MTases"/>
    <property type="match status" value="1"/>
</dbReference>
<dbReference type="Proteomes" id="UP001501570">
    <property type="component" value="Unassembled WGS sequence"/>
</dbReference>
<reference evidence="3" key="1">
    <citation type="journal article" date="2019" name="Int. J. Syst. Evol. Microbiol.">
        <title>The Global Catalogue of Microorganisms (GCM) 10K type strain sequencing project: providing services to taxonomists for standard genome sequencing and annotation.</title>
        <authorList>
            <consortium name="The Broad Institute Genomics Platform"/>
            <consortium name="The Broad Institute Genome Sequencing Center for Infectious Disease"/>
            <person name="Wu L."/>
            <person name="Ma J."/>
        </authorList>
    </citation>
    <scope>NUCLEOTIDE SEQUENCE [LARGE SCALE GENOMIC DNA]</scope>
    <source>
        <strain evidence="3">JCM 18304</strain>
    </source>
</reference>
<proteinExistence type="predicted"/>
<keyword evidence="3" id="KW-1185">Reference proteome</keyword>
<dbReference type="GO" id="GO:0008168">
    <property type="term" value="F:methyltransferase activity"/>
    <property type="evidence" value="ECO:0007669"/>
    <property type="project" value="UniProtKB-KW"/>
</dbReference>
<dbReference type="InterPro" id="IPR006764">
    <property type="entry name" value="SAM_dep_MeTrfase_SAV2177_type"/>
</dbReference>
<feature type="region of interest" description="Disordered" evidence="1">
    <location>
        <begin position="1"/>
        <end position="37"/>
    </location>
</feature>
<dbReference type="EMBL" id="BAABJQ010000011">
    <property type="protein sequence ID" value="GAA5188781.1"/>
    <property type="molecule type" value="Genomic_DNA"/>
</dbReference>
<accession>A0ABP9RYU0</accession>
<dbReference type="Pfam" id="PF04672">
    <property type="entry name" value="Methyltransf_19"/>
    <property type="match status" value="1"/>
</dbReference>
<name>A0ABP9RYU0_9ACTN</name>
<evidence type="ECO:0000313" key="3">
    <source>
        <dbReference type="Proteomes" id="UP001501570"/>
    </source>
</evidence>
<dbReference type="PIRSF" id="PIRSF017393">
    <property type="entry name" value="MTase_SAV2177"/>
    <property type="match status" value="1"/>
</dbReference>
<organism evidence="2 3">
    <name type="scientific">Rugosimonospora acidiphila</name>
    <dbReference type="NCBI Taxonomy" id="556531"/>
    <lineage>
        <taxon>Bacteria</taxon>
        <taxon>Bacillati</taxon>
        <taxon>Actinomycetota</taxon>
        <taxon>Actinomycetes</taxon>
        <taxon>Micromonosporales</taxon>
        <taxon>Micromonosporaceae</taxon>
        <taxon>Rugosimonospora</taxon>
    </lineage>
</organism>